<reference evidence="1" key="1">
    <citation type="submission" date="2022-10" db="EMBL/GenBank/DDBJ databases">
        <title>Comparative genomic analysis of Cohnella hashimotonis sp. nov., isolated from the International Space Station.</title>
        <authorList>
            <person name="Simpson A."/>
            <person name="Venkateswaran K."/>
        </authorList>
    </citation>
    <scope>NUCLEOTIDE SEQUENCE</scope>
    <source>
        <strain evidence="1">DSM 28161</strain>
    </source>
</reference>
<name>A0A9X4QTP7_9BACL</name>
<dbReference type="AlphaFoldDB" id="A0A9X4QTP7"/>
<organism evidence="1 2">
    <name type="scientific">Cohnella rhizosphaerae</name>
    <dbReference type="NCBI Taxonomy" id="1457232"/>
    <lineage>
        <taxon>Bacteria</taxon>
        <taxon>Bacillati</taxon>
        <taxon>Bacillota</taxon>
        <taxon>Bacilli</taxon>
        <taxon>Bacillales</taxon>
        <taxon>Paenibacillaceae</taxon>
        <taxon>Cohnella</taxon>
    </lineage>
</organism>
<dbReference type="Proteomes" id="UP001153404">
    <property type="component" value="Unassembled WGS sequence"/>
</dbReference>
<proteinExistence type="predicted"/>
<keyword evidence="2" id="KW-1185">Reference proteome</keyword>
<dbReference type="EMBL" id="JAPDIA010000003">
    <property type="protein sequence ID" value="MDG0810598.1"/>
    <property type="molecule type" value="Genomic_DNA"/>
</dbReference>
<dbReference type="RefSeq" id="WP_277532517.1">
    <property type="nucleotide sequence ID" value="NZ_JAPDIA010000003.1"/>
</dbReference>
<evidence type="ECO:0000313" key="2">
    <source>
        <dbReference type="Proteomes" id="UP001153404"/>
    </source>
</evidence>
<accession>A0A9X4QTP7</accession>
<sequence>MMETGIRSFVMLTNRLATPGESDDVWKRAAERILSALPDVDFGLYECPYPCKRLMNPALLLCSTFRRNGQIETICGTEKNERKIGGGLRV</sequence>
<evidence type="ECO:0000313" key="1">
    <source>
        <dbReference type="EMBL" id="MDG0810598.1"/>
    </source>
</evidence>
<protein>
    <submittedName>
        <fullName evidence="1">Uncharacterized protein</fullName>
    </submittedName>
</protein>
<comment type="caution">
    <text evidence="1">The sequence shown here is derived from an EMBL/GenBank/DDBJ whole genome shotgun (WGS) entry which is preliminary data.</text>
</comment>
<gene>
    <name evidence="1" type="ORF">OMP40_15415</name>
</gene>